<dbReference type="PANTHER" id="PTHR43711:SF31">
    <property type="entry name" value="HISTIDINE KINASE"/>
    <property type="match status" value="1"/>
</dbReference>
<dbReference type="Gene3D" id="1.10.287.130">
    <property type="match status" value="1"/>
</dbReference>
<dbReference type="GO" id="GO:0000155">
    <property type="term" value="F:phosphorelay sensor kinase activity"/>
    <property type="evidence" value="ECO:0007669"/>
    <property type="project" value="InterPro"/>
</dbReference>
<evidence type="ECO:0000259" key="13">
    <source>
        <dbReference type="PROSITE" id="PS50839"/>
    </source>
</evidence>
<dbReference type="PRINTS" id="PR00344">
    <property type="entry name" value="BCTRLSENSOR"/>
</dbReference>
<keyword evidence="6 11" id="KW-0812">Transmembrane</keyword>
<dbReference type="Proteomes" id="UP000199290">
    <property type="component" value="Unassembled WGS sequence"/>
</dbReference>
<dbReference type="InterPro" id="IPR036890">
    <property type="entry name" value="HATPase_C_sf"/>
</dbReference>
<name>A0A1I6GZN2_9GAMM</name>
<reference evidence="15" key="1">
    <citation type="submission" date="2016-10" db="EMBL/GenBank/DDBJ databases">
        <authorList>
            <person name="Varghese N."/>
            <person name="Submissions S."/>
        </authorList>
    </citation>
    <scope>NUCLEOTIDE SEQUENCE [LARGE SCALE GENOMIC DNA]</scope>
    <source>
        <strain evidence="15">CGMCC 1.6294</strain>
    </source>
</reference>
<evidence type="ECO:0000256" key="1">
    <source>
        <dbReference type="ARBA" id="ARBA00000085"/>
    </source>
</evidence>
<evidence type="ECO:0000256" key="8">
    <source>
        <dbReference type="ARBA" id="ARBA00022989"/>
    </source>
</evidence>
<evidence type="ECO:0000259" key="12">
    <source>
        <dbReference type="PROSITE" id="PS50109"/>
    </source>
</evidence>
<dbReference type="PANTHER" id="PTHR43711">
    <property type="entry name" value="TWO-COMPONENT HISTIDINE KINASE"/>
    <property type="match status" value="1"/>
</dbReference>
<feature type="domain" description="Histidine kinase" evidence="12">
    <location>
        <begin position="420"/>
        <end position="638"/>
    </location>
</feature>
<dbReference type="InterPro" id="IPR050736">
    <property type="entry name" value="Sensor_HK_Regulatory"/>
</dbReference>
<keyword evidence="4" id="KW-0597">Phosphoprotein</keyword>
<dbReference type="EC" id="2.7.13.3" evidence="3"/>
<evidence type="ECO:0000256" key="11">
    <source>
        <dbReference type="SAM" id="Phobius"/>
    </source>
</evidence>
<dbReference type="InterPro" id="IPR003661">
    <property type="entry name" value="HisK_dim/P_dom"/>
</dbReference>
<dbReference type="EMBL" id="FOYV01000001">
    <property type="protein sequence ID" value="SFR47654.1"/>
    <property type="molecule type" value="Genomic_DNA"/>
</dbReference>
<feature type="transmembrane region" description="Helical" evidence="11">
    <location>
        <begin position="12"/>
        <end position="32"/>
    </location>
</feature>
<dbReference type="RefSeq" id="WP_091988656.1">
    <property type="nucleotide sequence ID" value="NZ_FOYV01000001.1"/>
</dbReference>
<dbReference type="Gene3D" id="3.30.450.350">
    <property type="entry name" value="CHASE domain"/>
    <property type="match status" value="1"/>
</dbReference>
<evidence type="ECO:0000256" key="2">
    <source>
        <dbReference type="ARBA" id="ARBA00004370"/>
    </source>
</evidence>
<dbReference type="Pfam" id="PF02518">
    <property type="entry name" value="HATPase_c"/>
    <property type="match status" value="1"/>
</dbReference>
<dbReference type="AlphaFoldDB" id="A0A1I6GZN2"/>
<dbReference type="Gene3D" id="3.30.565.10">
    <property type="entry name" value="Histidine kinase-like ATPase, C-terminal domain"/>
    <property type="match status" value="1"/>
</dbReference>
<comment type="subcellular location">
    <subcellularLocation>
        <location evidence="2">Membrane</location>
    </subcellularLocation>
</comment>
<feature type="transmembrane region" description="Helical" evidence="11">
    <location>
        <begin position="261"/>
        <end position="286"/>
    </location>
</feature>
<gene>
    <name evidence="14" type="ORF">SAMN04488073_1860</name>
</gene>
<keyword evidence="7" id="KW-0418">Kinase</keyword>
<dbReference type="InterPro" id="IPR042240">
    <property type="entry name" value="CHASE_sf"/>
</dbReference>
<dbReference type="PROSITE" id="PS50839">
    <property type="entry name" value="CHASE"/>
    <property type="match status" value="1"/>
</dbReference>
<dbReference type="FunFam" id="3.30.565.10:FF:000006">
    <property type="entry name" value="Sensor histidine kinase WalK"/>
    <property type="match status" value="1"/>
</dbReference>
<dbReference type="CDD" id="cd16922">
    <property type="entry name" value="HATPase_EvgS-ArcB-TorS-like"/>
    <property type="match status" value="1"/>
</dbReference>
<evidence type="ECO:0000256" key="9">
    <source>
        <dbReference type="ARBA" id="ARBA00023012"/>
    </source>
</evidence>
<dbReference type="InterPro" id="IPR003594">
    <property type="entry name" value="HATPase_dom"/>
</dbReference>
<evidence type="ECO:0000256" key="5">
    <source>
        <dbReference type="ARBA" id="ARBA00022679"/>
    </source>
</evidence>
<feature type="domain" description="CHASE" evidence="13">
    <location>
        <begin position="109"/>
        <end position="202"/>
    </location>
</feature>
<evidence type="ECO:0000256" key="4">
    <source>
        <dbReference type="ARBA" id="ARBA00022553"/>
    </source>
</evidence>
<evidence type="ECO:0000313" key="14">
    <source>
        <dbReference type="EMBL" id="SFR47654.1"/>
    </source>
</evidence>
<keyword evidence="15" id="KW-1185">Reference proteome</keyword>
<dbReference type="SMART" id="SM00388">
    <property type="entry name" value="HisKA"/>
    <property type="match status" value="1"/>
</dbReference>
<dbReference type="SUPFAM" id="SSF55874">
    <property type="entry name" value="ATPase domain of HSP90 chaperone/DNA topoisomerase II/histidine kinase"/>
    <property type="match status" value="1"/>
</dbReference>
<keyword evidence="9" id="KW-0902">Two-component regulatory system</keyword>
<dbReference type="Pfam" id="PF03924">
    <property type="entry name" value="CHASE"/>
    <property type="match status" value="1"/>
</dbReference>
<evidence type="ECO:0000313" key="15">
    <source>
        <dbReference type="Proteomes" id="UP000199290"/>
    </source>
</evidence>
<evidence type="ECO:0000256" key="6">
    <source>
        <dbReference type="ARBA" id="ARBA00022692"/>
    </source>
</evidence>
<dbReference type="InterPro" id="IPR005467">
    <property type="entry name" value="His_kinase_dom"/>
</dbReference>
<dbReference type="SUPFAM" id="SSF47384">
    <property type="entry name" value="Homodimeric domain of signal transducing histidine kinase"/>
    <property type="match status" value="1"/>
</dbReference>
<keyword evidence="8 11" id="KW-1133">Transmembrane helix</keyword>
<dbReference type="Pfam" id="PF00512">
    <property type="entry name" value="HisKA"/>
    <property type="match status" value="1"/>
</dbReference>
<sequence>MAIRTRTRGLLSLVWVARMGVLVLMVSVAVLIDDVLTERHRYDVRQQWQSGLNDLGLKLQSTILQNVQTVWGLAATVSVKPDIRETEFRQLASVIFELAPQLRNIGLAPDLTIRNIYPLEGNEAALGLDLTRGNLSPAQVQTLVQSERALFSGPIDLVQGGKGMAARIPIFEQDTDRFWGVISVILDLEQLYREAGLDRFAESGRLALLSNPESAPVTAFYGDTNAEWHNPVDHELTMPGINWQLVAEPGDGWPSHPQSPWMVRSLLVIAVLVVFAGACWLTSLLLRDFQMQRRFWGLFELAPFGIGLYSTETGGLLRSNNSFDDMFGKSANDLAFFRSGSDRAGRERPEGFDILYMLRKNLRFTGLEGYFPLPGAGPTPLLLHGLTLDSPNGESVIWLIAEDLSEKKKAERVKNEFISTVSHELRTPLTSIAGSLGLLANDAVGELPPQAARLAEIAHRNTLQLTFLINDLLDIEKLMAGKMEFAITDCSVEPLVRECAEQIENFSEEKRIRLTIGHLDPVVVKADAARLSQALNNLLSNAIKFSSPNDSVEIYTEVSPGTLRICVRDQGPGVPLEFRDRIFERFSQADSSDRRLKGGTGLGLAITRELMRAMGGDVGFHSKPGAGACFWLSLPLNRPAVP</sequence>
<dbReference type="InterPro" id="IPR036097">
    <property type="entry name" value="HisK_dim/P_sf"/>
</dbReference>
<organism evidence="14 15">
    <name type="scientific">Marinobacter gudaonensis</name>
    <dbReference type="NCBI Taxonomy" id="375760"/>
    <lineage>
        <taxon>Bacteria</taxon>
        <taxon>Pseudomonadati</taxon>
        <taxon>Pseudomonadota</taxon>
        <taxon>Gammaproteobacteria</taxon>
        <taxon>Pseudomonadales</taxon>
        <taxon>Marinobacteraceae</taxon>
        <taxon>Marinobacter</taxon>
    </lineage>
</organism>
<dbReference type="InterPro" id="IPR004358">
    <property type="entry name" value="Sig_transdc_His_kin-like_C"/>
</dbReference>
<dbReference type="SMART" id="SM01079">
    <property type="entry name" value="CHASE"/>
    <property type="match status" value="1"/>
</dbReference>
<keyword evidence="10 11" id="KW-0472">Membrane</keyword>
<keyword evidence="5" id="KW-0808">Transferase</keyword>
<dbReference type="OrthoDB" id="9804645at2"/>
<dbReference type="InterPro" id="IPR006189">
    <property type="entry name" value="CHASE_dom"/>
</dbReference>
<proteinExistence type="predicted"/>
<comment type="catalytic activity">
    <reaction evidence="1">
        <text>ATP + protein L-histidine = ADP + protein N-phospho-L-histidine.</text>
        <dbReference type="EC" id="2.7.13.3"/>
    </reaction>
</comment>
<protein>
    <recommendedName>
        <fullName evidence="3">histidine kinase</fullName>
        <ecNumber evidence="3">2.7.13.3</ecNumber>
    </recommendedName>
</protein>
<evidence type="ECO:0000256" key="3">
    <source>
        <dbReference type="ARBA" id="ARBA00012438"/>
    </source>
</evidence>
<dbReference type="PROSITE" id="PS50109">
    <property type="entry name" value="HIS_KIN"/>
    <property type="match status" value="1"/>
</dbReference>
<dbReference type="GO" id="GO:0005886">
    <property type="term" value="C:plasma membrane"/>
    <property type="evidence" value="ECO:0007669"/>
    <property type="project" value="UniProtKB-ARBA"/>
</dbReference>
<evidence type="ECO:0000256" key="7">
    <source>
        <dbReference type="ARBA" id="ARBA00022777"/>
    </source>
</evidence>
<dbReference type="STRING" id="375760.SAMN04488073_1860"/>
<dbReference type="CDD" id="cd00082">
    <property type="entry name" value="HisKA"/>
    <property type="match status" value="1"/>
</dbReference>
<evidence type="ECO:0000256" key="10">
    <source>
        <dbReference type="ARBA" id="ARBA00023136"/>
    </source>
</evidence>
<dbReference type="SMART" id="SM00387">
    <property type="entry name" value="HATPase_c"/>
    <property type="match status" value="1"/>
</dbReference>
<accession>A0A1I6GZN2</accession>